<name>A0A9N9KJL6_9HELO</name>
<feature type="compositionally biased region" description="Basic and acidic residues" evidence="1">
    <location>
        <begin position="452"/>
        <end position="465"/>
    </location>
</feature>
<sequence>MTGPDFQVIWCLRREQLTKSPSLDPAIFHDMYFNLGTETDLGISNFKSTRPWRMAQPQPQPAVDPKAFYGYLFQADKEPTKLLDLLLRGIANYIVTEVFATRRGLALTYTDEWQRENVGDTDDKKLTPAKLASFYKLVGGNYDSLFVEVPHPSISWIYASIGCQHTLQPTENDFTPPSVPALTTKGFVRWQSIEILLGPEEHVPFIQNAVGSFHIKNPETGEVFPVELPKEAFPLKPDAEIERWHSECAAKLRERATPDEEDVSLRPDLPPRPKVQTAYKHVRPEYFAKEPRSRVPTRPIPYQHVPVAAGRAERPKLSRSPDHRARQFLAPEEPLSPRLARARRRSYPENLNSPGTSPTGAPSRPSLRPPEHSHARRHSHPRHPRHGSASSDASSEDDCDPHLHPSAAEPRRRSHPTSYRGVQVEEEINSPRFGPSVAMPPPPASPRRRLARSHEARDRDEEAKRRSYAIPVDLSGKLSTPFMMGRDRERERERERERDRERDPRSSSKNAGKVSWKDLDFSDMWKRSSKESSQDEHSGHSRHRSSGEDRSEYKRRDRERDREREPRPRPHSRRSSPTPEDILRREREPVPLRPRPHSRRSSPEELPRRERDRDRVRERDLGGRGEGREHRSLRERDRERERERRYESPLRGVDGRKYPSHS</sequence>
<dbReference type="EMBL" id="CAJVRL010000001">
    <property type="protein sequence ID" value="CAG8948779.1"/>
    <property type="molecule type" value="Genomic_DNA"/>
</dbReference>
<feature type="domain" description="DUF7514" evidence="2">
    <location>
        <begin position="70"/>
        <end position="249"/>
    </location>
</feature>
<keyword evidence="4" id="KW-1185">Reference proteome</keyword>
<feature type="compositionally biased region" description="Basic and acidic residues" evidence="1">
    <location>
        <begin position="581"/>
        <end position="590"/>
    </location>
</feature>
<proteinExistence type="predicted"/>
<dbReference type="OrthoDB" id="5420895at2759"/>
<feature type="region of interest" description="Disordered" evidence="1">
    <location>
        <begin position="253"/>
        <end position="662"/>
    </location>
</feature>
<evidence type="ECO:0000259" key="2">
    <source>
        <dbReference type="Pfam" id="PF24355"/>
    </source>
</evidence>
<protein>
    <recommendedName>
        <fullName evidence="2">DUF7514 domain-containing protein</fullName>
    </recommendedName>
</protein>
<feature type="compositionally biased region" description="Basic residues" evidence="1">
    <location>
        <begin position="374"/>
        <end position="386"/>
    </location>
</feature>
<feature type="compositionally biased region" description="Basic and acidic residues" evidence="1">
    <location>
        <begin position="515"/>
        <end position="568"/>
    </location>
</feature>
<dbReference type="InterPro" id="IPR055936">
    <property type="entry name" value="DUF7514"/>
</dbReference>
<feature type="compositionally biased region" description="Basic and acidic residues" evidence="1">
    <location>
        <begin position="601"/>
        <end position="662"/>
    </location>
</feature>
<evidence type="ECO:0000313" key="4">
    <source>
        <dbReference type="Proteomes" id="UP000696280"/>
    </source>
</evidence>
<dbReference type="Pfam" id="PF24355">
    <property type="entry name" value="DUF7514"/>
    <property type="match status" value="1"/>
</dbReference>
<reference evidence="3" key="1">
    <citation type="submission" date="2021-07" db="EMBL/GenBank/DDBJ databases">
        <authorList>
            <person name="Durling M."/>
        </authorList>
    </citation>
    <scope>NUCLEOTIDE SEQUENCE</scope>
</reference>
<accession>A0A9N9KJL6</accession>
<dbReference type="Proteomes" id="UP000696280">
    <property type="component" value="Unassembled WGS sequence"/>
</dbReference>
<organism evidence="3 4">
    <name type="scientific">Hymenoscyphus fraxineus</name>
    <dbReference type="NCBI Taxonomy" id="746836"/>
    <lineage>
        <taxon>Eukaryota</taxon>
        <taxon>Fungi</taxon>
        <taxon>Dikarya</taxon>
        <taxon>Ascomycota</taxon>
        <taxon>Pezizomycotina</taxon>
        <taxon>Leotiomycetes</taxon>
        <taxon>Helotiales</taxon>
        <taxon>Helotiaceae</taxon>
        <taxon>Hymenoscyphus</taxon>
    </lineage>
</organism>
<dbReference type="PANTHER" id="PTHR39611:SF2">
    <property type="entry name" value="HYDROXYPROLINE-RICH GLYCOPROTEIN DZ-HRGP"/>
    <property type="match status" value="1"/>
</dbReference>
<feature type="compositionally biased region" description="Basic and acidic residues" evidence="1">
    <location>
        <begin position="311"/>
        <end position="325"/>
    </location>
</feature>
<dbReference type="AlphaFoldDB" id="A0A9N9KJL6"/>
<evidence type="ECO:0000313" key="3">
    <source>
        <dbReference type="EMBL" id="CAG8948779.1"/>
    </source>
</evidence>
<feature type="compositionally biased region" description="Polar residues" evidence="1">
    <location>
        <begin position="349"/>
        <end position="360"/>
    </location>
</feature>
<feature type="compositionally biased region" description="Basic and acidic residues" evidence="1">
    <location>
        <begin position="253"/>
        <end position="271"/>
    </location>
</feature>
<gene>
    <name evidence="3" type="ORF">HYFRA_00001901</name>
</gene>
<feature type="compositionally biased region" description="Basic and acidic residues" evidence="1">
    <location>
        <begin position="282"/>
        <end position="293"/>
    </location>
</feature>
<comment type="caution">
    <text evidence="3">The sequence shown here is derived from an EMBL/GenBank/DDBJ whole genome shotgun (WGS) entry which is preliminary data.</text>
</comment>
<evidence type="ECO:0000256" key="1">
    <source>
        <dbReference type="SAM" id="MobiDB-lite"/>
    </source>
</evidence>
<feature type="compositionally biased region" description="Basic and acidic residues" evidence="1">
    <location>
        <begin position="485"/>
        <end position="506"/>
    </location>
</feature>
<dbReference type="PANTHER" id="PTHR39611">
    <property type="entry name" value="HYDROXYPROLINE-RICH GLYCOPROTEIN DZ-HRGP-RELATED"/>
    <property type="match status" value="1"/>
</dbReference>